<comment type="caution">
    <text evidence="4">The sequence shown here is derived from an EMBL/GenBank/DDBJ whole genome shotgun (WGS) entry which is preliminary data.</text>
</comment>
<feature type="compositionally biased region" description="Polar residues" evidence="1">
    <location>
        <begin position="314"/>
        <end position="325"/>
    </location>
</feature>
<dbReference type="Gene3D" id="2.60.40.150">
    <property type="entry name" value="C2 domain"/>
    <property type="match status" value="1"/>
</dbReference>
<evidence type="ECO:0000313" key="4">
    <source>
        <dbReference type="EMBL" id="CAF1083572.1"/>
    </source>
</evidence>
<feature type="transmembrane region" description="Helical" evidence="2">
    <location>
        <begin position="67"/>
        <end position="87"/>
    </location>
</feature>
<feature type="region of interest" description="Disordered" evidence="1">
    <location>
        <begin position="304"/>
        <end position="325"/>
    </location>
</feature>
<dbReference type="EMBL" id="CAJNOQ010005032">
    <property type="protein sequence ID" value="CAF1083572.1"/>
    <property type="molecule type" value="Genomic_DNA"/>
</dbReference>
<evidence type="ECO:0000256" key="1">
    <source>
        <dbReference type="SAM" id="MobiDB-lite"/>
    </source>
</evidence>
<keyword evidence="2" id="KW-0812">Transmembrane</keyword>
<dbReference type="PROSITE" id="PS50004">
    <property type="entry name" value="C2"/>
    <property type="match status" value="1"/>
</dbReference>
<proteinExistence type="predicted"/>
<dbReference type="InterPro" id="IPR039934">
    <property type="entry name" value="C2CD2/C2CD2L"/>
</dbReference>
<dbReference type="EMBL" id="CAJOBC010005032">
    <property type="protein sequence ID" value="CAF3849264.1"/>
    <property type="molecule type" value="Genomic_DNA"/>
</dbReference>
<evidence type="ECO:0000259" key="3">
    <source>
        <dbReference type="PROSITE" id="PS50004"/>
    </source>
</evidence>
<feature type="domain" description="C2" evidence="3">
    <location>
        <begin position="365"/>
        <end position="479"/>
    </location>
</feature>
<accession>A0A814MTK7</accession>
<dbReference type="Proteomes" id="UP000663829">
    <property type="component" value="Unassembled WGS sequence"/>
</dbReference>
<dbReference type="Pfam" id="PF00168">
    <property type="entry name" value="C2"/>
    <property type="match status" value="1"/>
</dbReference>
<dbReference type="OrthoDB" id="9976063at2759"/>
<organism evidence="4 6">
    <name type="scientific">Didymodactylos carnosus</name>
    <dbReference type="NCBI Taxonomy" id="1234261"/>
    <lineage>
        <taxon>Eukaryota</taxon>
        <taxon>Metazoa</taxon>
        <taxon>Spiralia</taxon>
        <taxon>Gnathifera</taxon>
        <taxon>Rotifera</taxon>
        <taxon>Eurotatoria</taxon>
        <taxon>Bdelloidea</taxon>
        <taxon>Philodinida</taxon>
        <taxon>Philodinidae</taxon>
        <taxon>Didymodactylos</taxon>
    </lineage>
</organism>
<dbReference type="AlphaFoldDB" id="A0A814MTK7"/>
<reference evidence="4" key="1">
    <citation type="submission" date="2021-02" db="EMBL/GenBank/DDBJ databases">
        <authorList>
            <person name="Nowell W R."/>
        </authorList>
    </citation>
    <scope>NUCLEOTIDE SEQUENCE</scope>
</reference>
<keyword evidence="6" id="KW-1185">Reference proteome</keyword>
<evidence type="ECO:0000313" key="5">
    <source>
        <dbReference type="EMBL" id="CAF3849264.1"/>
    </source>
</evidence>
<keyword evidence="2" id="KW-0472">Membrane</keyword>
<gene>
    <name evidence="4" type="ORF">GPM918_LOCUS17892</name>
    <name evidence="5" type="ORF">SRO942_LOCUS17889</name>
</gene>
<evidence type="ECO:0000313" key="6">
    <source>
        <dbReference type="Proteomes" id="UP000663829"/>
    </source>
</evidence>
<name>A0A814MTK7_9BILA</name>
<keyword evidence="2" id="KW-1133">Transmembrane helix</keyword>
<dbReference type="PANTHER" id="PTHR21119">
    <property type="entry name" value="C2 DOMAIN-CONTAINING PROTEIN"/>
    <property type="match status" value="1"/>
</dbReference>
<dbReference type="InterPro" id="IPR035892">
    <property type="entry name" value="C2_domain_sf"/>
</dbReference>
<dbReference type="InterPro" id="IPR000008">
    <property type="entry name" value="C2_dom"/>
</dbReference>
<dbReference type="SMART" id="SM00239">
    <property type="entry name" value="C2"/>
    <property type="match status" value="1"/>
</dbReference>
<dbReference type="SUPFAM" id="SSF49562">
    <property type="entry name" value="C2 domain (Calcium/lipid-binding domain, CaLB)"/>
    <property type="match status" value="1"/>
</dbReference>
<dbReference type="Proteomes" id="UP000681722">
    <property type="component" value="Unassembled WGS sequence"/>
</dbReference>
<evidence type="ECO:0000256" key="2">
    <source>
        <dbReference type="SAM" id="Phobius"/>
    </source>
</evidence>
<protein>
    <recommendedName>
        <fullName evidence="3">C2 domain-containing protein</fullName>
    </recommendedName>
</protein>
<sequence length="493" mass="57909">MSVLRHSLVMYKTYVSLEKMNKSEIITLFIERQKNLFHHIYNVTHKYIDETNFELLVSDFYIQYKHLIYPFLLISLIFILLFILWKYSNRFLSYLKKQITNLNRIRNNRNNYKLTNNIYSTNVTNDLFTWLINSEILKHRLQYELLESLKNSTFNLETTSPTDSRYTQQRFTVEALQFSNTKVTNVSTEEPLLSKEKITIKASLEVEELILNVLSKDRQYTLESPKLTGQLSLVLVVRSRQYSIDAILKQLQTNLKLVDPNNNYTSNEKKLIESAIENCIHEARARYTFQISDHNVVTISSPTLSLSDRDKSHSTSSPLNNSNDLVSTKLTTTNIPEIQTKIFNDNRFDNVPKTTVKDFNYNYDTQNTTPQKHQQNNNLLQKKLLVRIVKGTNLHDADQPYCTLELNNPHQIHKTSIGKAPNPFWDEKFFFECNEQSNEIRIRIIDQKGKKLSYERLYADISIPFHYVTSTVYKQDVIINPNHPDSIIRIEVR</sequence>
<dbReference type="PANTHER" id="PTHR21119:SF5">
    <property type="entry name" value="C2 DOMAIN-CONTAINING PROTEIN"/>
    <property type="match status" value="1"/>
</dbReference>